<dbReference type="GO" id="GO:0005634">
    <property type="term" value="C:nucleus"/>
    <property type="evidence" value="ECO:0007669"/>
    <property type="project" value="TreeGrafter"/>
</dbReference>
<evidence type="ECO:0000313" key="3">
    <source>
        <dbReference type="Proteomes" id="UP000593567"/>
    </source>
</evidence>
<feature type="compositionally biased region" description="Polar residues" evidence="1">
    <location>
        <begin position="297"/>
        <end position="309"/>
    </location>
</feature>
<comment type="caution">
    <text evidence="2">The sequence shown here is derived from an EMBL/GenBank/DDBJ whole genome shotgun (WGS) entry which is preliminary data.</text>
</comment>
<name>A0A7J7KPE4_BUGNE</name>
<dbReference type="EMBL" id="VXIV02000185">
    <property type="protein sequence ID" value="KAF6040051.1"/>
    <property type="molecule type" value="Genomic_DNA"/>
</dbReference>
<sequence length="744" mass="82205">MSFSDPQQRYSFQSNNDMALNDFQYTPWSTAEDGVGGRSLDFDQGYGFSSDKLNQSTTSLALNDLVSRIVEDDPQSASLSGSSLFENDKSPWPQIAEVEKTNESSFTQVHGYSDYNPGSLLNSQYQSNASRLEGRKLVGRQENLGSCSTRSSDSAYDATLDSQIGDSPWCNTSKSQISGWPSLKGPDIWNERPTDLFVDTGQQRWSMQADKQLTDKSEQLLRPSGLSLPPRPVTIDSLSSDLDDEVIRSHSPDMRQQQQHKHLRSMPGYANQRPAPIPLPDSLQTGRQPFVQQRFSPVSPVQPNQLHSPLQSGRGGQLSQLQRQMLLNQHQLRNVFADRRYEQNSPLASVYNHLSRSPMSETSSLGSPASRAPDSPMFGYHSSSPLLHSPQSGAVPINRHQISQSMGYGGDCLPHGAFADPYMGQMVPAIFYGPRGEIMYDMVSLSPQHNNRFQQPQNHHQQYQHRPPRRTGPANDLHIKLEDAYDQFKSMEKERKKFEGEMARQNPGKKVCSNNNAILPRLPANPSRVDRLIVDSLKEHSKVVTLLEKMESLNGKVFHANIHSSVHSWLDSIRKVCARRKEEITNATNRHRSGTPRNHDERDVIALAAAIAELSQTCRRARTALFCALEISWKPGFIPLGVMSKKAEIVAREKEALKEQQQLLVAQAVATNRPASTSSSASSMAAGSTNQSLSSCSIGSSMLAGSSLSEGNVAEYAAGSFLSPALPPDTNNNSSCSGKIQQLA</sequence>
<dbReference type="PANTHER" id="PTHR33861">
    <property type="entry name" value="PROTEIN CBG18333"/>
    <property type="match status" value="1"/>
</dbReference>
<proteinExistence type="predicted"/>
<keyword evidence="3" id="KW-1185">Reference proteome</keyword>
<organism evidence="2 3">
    <name type="scientific">Bugula neritina</name>
    <name type="common">Brown bryozoan</name>
    <name type="synonym">Sertularia neritina</name>
    <dbReference type="NCBI Taxonomy" id="10212"/>
    <lineage>
        <taxon>Eukaryota</taxon>
        <taxon>Metazoa</taxon>
        <taxon>Spiralia</taxon>
        <taxon>Lophotrochozoa</taxon>
        <taxon>Bryozoa</taxon>
        <taxon>Gymnolaemata</taxon>
        <taxon>Cheilostomatida</taxon>
        <taxon>Flustrina</taxon>
        <taxon>Buguloidea</taxon>
        <taxon>Bugulidae</taxon>
        <taxon>Bugula</taxon>
    </lineage>
</organism>
<dbReference type="GO" id="GO:0005737">
    <property type="term" value="C:cytoplasm"/>
    <property type="evidence" value="ECO:0007669"/>
    <property type="project" value="TreeGrafter"/>
</dbReference>
<dbReference type="PANTHER" id="PTHR33861:SF5">
    <property type="entry name" value="GAMMA-TUBULIN COMPLEX COMPONENT"/>
    <property type="match status" value="1"/>
</dbReference>
<gene>
    <name evidence="2" type="ORF">EB796_001620</name>
</gene>
<dbReference type="GO" id="GO:0007144">
    <property type="term" value="P:female meiosis I"/>
    <property type="evidence" value="ECO:0007669"/>
    <property type="project" value="TreeGrafter"/>
</dbReference>
<evidence type="ECO:0000256" key="1">
    <source>
        <dbReference type="SAM" id="MobiDB-lite"/>
    </source>
</evidence>
<feature type="compositionally biased region" description="Low complexity" evidence="1">
    <location>
        <begin position="450"/>
        <end position="461"/>
    </location>
</feature>
<feature type="region of interest" description="Disordered" evidence="1">
    <location>
        <begin position="352"/>
        <end position="376"/>
    </location>
</feature>
<protein>
    <submittedName>
        <fullName evidence="2">Uncharacterized protein</fullName>
    </submittedName>
</protein>
<dbReference type="AlphaFoldDB" id="A0A7J7KPE4"/>
<feature type="region of interest" description="Disordered" evidence="1">
    <location>
        <begin position="499"/>
        <end position="519"/>
    </location>
</feature>
<dbReference type="Proteomes" id="UP000593567">
    <property type="component" value="Unassembled WGS sequence"/>
</dbReference>
<accession>A0A7J7KPE4</accession>
<reference evidence="2" key="1">
    <citation type="submission" date="2020-06" db="EMBL/GenBank/DDBJ databases">
        <title>Draft genome of Bugula neritina, a colonial animal packing powerful symbionts and potential medicines.</title>
        <authorList>
            <person name="Rayko M."/>
        </authorList>
    </citation>
    <scope>NUCLEOTIDE SEQUENCE [LARGE SCALE GENOMIC DNA]</scope>
    <source>
        <strain evidence="2">Kwan_BN1</strain>
    </source>
</reference>
<dbReference type="InterPro" id="IPR027963">
    <property type="entry name" value="MEIOC"/>
</dbReference>
<feature type="region of interest" description="Disordered" evidence="1">
    <location>
        <begin position="221"/>
        <end position="285"/>
    </location>
</feature>
<dbReference type="Pfam" id="PF15189">
    <property type="entry name" value="MEIOC"/>
    <property type="match status" value="1"/>
</dbReference>
<feature type="compositionally biased region" description="Polar residues" evidence="1">
    <location>
        <begin position="352"/>
        <end position="367"/>
    </location>
</feature>
<dbReference type="GO" id="GO:0048255">
    <property type="term" value="P:mRNA stabilization"/>
    <property type="evidence" value="ECO:0007669"/>
    <property type="project" value="TreeGrafter"/>
</dbReference>
<evidence type="ECO:0000313" key="2">
    <source>
        <dbReference type="EMBL" id="KAF6040051.1"/>
    </source>
</evidence>
<dbReference type="OrthoDB" id="5978002at2759"/>
<feature type="region of interest" description="Disordered" evidence="1">
    <location>
        <begin position="450"/>
        <end position="475"/>
    </location>
</feature>
<feature type="region of interest" description="Disordered" evidence="1">
    <location>
        <begin position="297"/>
        <end position="317"/>
    </location>
</feature>
<dbReference type="GO" id="GO:0007141">
    <property type="term" value="P:male meiosis I"/>
    <property type="evidence" value="ECO:0007669"/>
    <property type="project" value="TreeGrafter"/>
</dbReference>